<proteinExistence type="inferred from homology"/>
<dbReference type="GO" id="GO:0008728">
    <property type="term" value="F:GTP diphosphokinase activity"/>
    <property type="evidence" value="ECO:0007669"/>
    <property type="project" value="UniProtKB-EC"/>
</dbReference>
<dbReference type="CDD" id="cd05399">
    <property type="entry name" value="NT_Rel-Spo_like"/>
    <property type="match status" value="1"/>
</dbReference>
<dbReference type="SUPFAM" id="SSF109604">
    <property type="entry name" value="HD-domain/PDEase-like"/>
    <property type="match status" value="1"/>
</dbReference>
<sequence length="773" mass="87088">MSETTQAVSMTPSNTDTGQELENILERLTTYRPEADKDLVRRAYAFAAEKHCGQTRSDGSPYITHPLAVTAILAELEMDETTLAAALLHDVVEDCGVPLEEIQNRFGPAVAQLVDGVTKLQIIGVDEGKTRPNMPEDEEALTPIAIDRRKKQAEMAKKAANLRKIFLAMARDLRVIVIKLADRLHNMRTLSALPPARQLRIAQETLQIFAPLAHRLGIWRLKWELEDLAFRYVEPEAYEQVAAMVARTRAERQAEVDEAVAILQQKLNEEGIEAQVVGRPKHLYSIYNKMRQQGLDFTQLYDLIALRVIVPTRPDCYHALGVVSALWAPIPGMFSDYIAQPKSNMYQSIHIKVIGPKGTPLEVQIRTWEMHRTAEFGVAAHWQYKEGGKTNDQFERRLSFLRQQLFDWQNDSKDSGEFLRNITEDLFTDQVFVLTPKGDVIDLPAGSCPIDFAYRVHSEVGDHCVGAKVNGRLVPLSYQFRNGDTVEIITRPGATPSRDWLAFVKTSHARAKIKNYFKRLHQRENVQRGRELLEKELTNQLERDPHGWGENPRDLLKDESLRSVAASFNVPSEIELLASIGYGTIAPLTVLNRLRPVAPTEVSIPIGGKRASEEKLHIVAGGLDTENLLFRRSRCCLPIPGDDVIGYITRGRGMALHRRECPNARYYLANEPDRCVPVEYVGNDGQVYQVYLTIVCLDRTGLLADIGSVFGENKTNITALRTQSHRDKTATLELAIEVRNTEHLDDIIKKVYAIGDILDVHRAFGSRDEGKTK</sequence>
<name>S0EWT0_CHTCT</name>
<evidence type="ECO:0000256" key="2">
    <source>
        <dbReference type="RuleBase" id="RU003847"/>
    </source>
</evidence>
<dbReference type="InParanoid" id="S0EWT0"/>
<dbReference type="InterPro" id="IPR012676">
    <property type="entry name" value="TGS-like"/>
</dbReference>
<dbReference type="CDD" id="cd01668">
    <property type="entry name" value="TGS_RSH"/>
    <property type="match status" value="1"/>
</dbReference>
<dbReference type="Gene3D" id="3.30.460.10">
    <property type="entry name" value="Beta Polymerase, domain 2"/>
    <property type="match status" value="1"/>
</dbReference>
<evidence type="ECO:0000259" key="3">
    <source>
        <dbReference type="PROSITE" id="PS51671"/>
    </source>
</evidence>
<dbReference type="HOGENOM" id="CLU_012300_3_0_0"/>
<dbReference type="InterPro" id="IPR004095">
    <property type="entry name" value="TGS"/>
</dbReference>
<dbReference type="KEGG" id="ccz:CCALI_02043"/>
<dbReference type="SMART" id="SM00954">
    <property type="entry name" value="RelA_SpoT"/>
    <property type="match status" value="1"/>
</dbReference>
<dbReference type="CDD" id="cd00077">
    <property type="entry name" value="HDc"/>
    <property type="match status" value="1"/>
</dbReference>
<dbReference type="eggNOG" id="COG0317">
    <property type="taxonomic scope" value="Bacteria"/>
</dbReference>
<dbReference type="InterPro" id="IPR033655">
    <property type="entry name" value="TGS_RelA/SpoT"/>
</dbReference>
<dbReference type="STRING" id="454171.CP488_02046"/>
<dbReference type="SUPFAM" id="SSF81301">
    <property type="entry name" value="Nucleotidyltransferase"/>
    <property type="match status" value="1"/>
</dbReference>
<dbReference type="InterPro" id="IPR007685">
    <property type="entry name" value="RelA_SpoT"/>
</dbReference>
<comment type="pathway">
    <text evidence="1">Purine metabolism.</text>
</comment>
<dbReference type="Pfam" id="PF02824">
    <property type="entry name" value="TGS"/>
    <property type="match status" value="1"/>
</dbReference>
<dbReference type="InterPro" id="IPR004811">
    <property type="entry name" value="RelA/Spo_fam"/>
</dbReference>
<evidence type="ECO:0000256" key="1">
    <source>
        <dbReference type="ARBA" id="ARBA00025704"/>
    </source>
</evidence>
<dbReference type="PANTHER" id="PTHR21262:SF31">
    <property type="entry name" value="GTP PYROPHOSPHOKINASE"/>
    <property type="match status" value="1"/>
</dbReference>
<dbReference type="AlphaFoldDB" id="S0EWT0"/>
<dbReference type="InterPro" id="IPR012675">
    <property type="entry name" value="Beta-grasp_dom_sf"/>
</dbReference>
<dbReference type="InterPro" id="IPR002912">
    <property type="entry name" value="ACT_dom"/>
</dbReference>
<dbReference type="SUPFAM" id="SSF55021">
    <property type="entry name" value="ACT-like"/>
    <property type="match status" value="1"/>
</dbReference>
<comment type="similarity">
    <text evidence="2">Belongs to the relA/spoT family.</text>
</comment>
<evidence type="ECO:0000313" key="5">
    <source>
        <dbReference type="EMBL" id="CCW35850.1"/>
    </source>
</evidence>
<dbReference type="Gene3D" id="3.30.70.260">
    <property type="match status" value="1"/>
</dbReference>
<dbReference type="Proteomes" id="UP000014227">
    <property type="component" value="Chromosome I"/>
</dbReference>
<dbReference type="GO" id="GO:0005886">
    <property type="term" value="C:plasma membrane"/>
    <property type="evidence" value="ECO:0007669"/>
    <property type="project" value="TreeGrafter"/>
</dbReference>
<dbReference type="FunCoup" id="S0EWT0">
    <property type="interactions" value="474"/>
</dbReference>
<dbReference type="SMART" id="SM00471">
    <property type="entry name" value="HDc"/>
    <property type="match status" value="1"/>
</dbReference>
<organism evidence="5 6">
    <name type="scientific">Chthonomonas calidirosea (strain DSM 23976 / ICMP 18418 / T49)</name>
    <dbReference type="NCBI Taxonomy" id="1303518"/>
    <lineage>
        <taxon>Bacteria</taxon>
        <taxon>Bacillati</taxon>
        <taxon>Armatimonadota</taxon>
        <taxon>Chthonomonadia</taxon>
        <taxon>Chthonomonadales</taxon>
        <taxon>Chthonomonadaceae</taxon>
        <taxon>Chthonomonas</taxon>
    </lineage>
</organism>
<dbReference type="Pfam" id="PF13291">
    <property type="entry name" value="ACT_4"/>
    <property type="match status" value="1"/>
</dbReference>
<evidence type="ECO:0000313" key="6">
    <source>
        <dbReference type="Proteomes" id="UP000014227"/>
    </source>
</evidence>
<keyword evidence="6" id="KW-1185">Reference proteome</keyword>
<dbReference type="PATRIC" id="fig|1303518.3.peg.2108"/>
<feature type="domain" description="ACT" evidence="3">
    <location>
        <begin position="691"/>
        <end position="765"/>
    </location>
</feature>
<dbReference type="CDD" id="cd04876">
    <property type="entry name" value="ACT_RelA-SpoT"/>
    <property type="match status" value="1"/>
</dbReference>
<dbReference type="FunFam" id="1.10.3210.10:FF:000001">
    <property type="entry name" value="GTP pyrophosphokinase RelA"/>
    <property type="match status" value="1"/>
</dbReference>
<dbReference type="GO" id="GO:0015969">
    <property type="term" value="P:guanosine tetraphosphate metabolic process"/>
    <property type="evidence" value="ECO:0007669"/>
    <property type="project" value="InterPro"/>
</dbReference>
<comment type="function">
    <text evidence="2">In eubacteria ppGpp (guanosine 3'-diphosphate 5'-diphosphate) is a mediator of the stringent response that coordinates a variety of cellular activities in response to changes in nutritional abundance.</text>
</comment>
<feature type="domain" description="TGS" evidence="4">
    <location>
        <begin position="425"/>
        <end position="490"/>
    </location>
</feature>
<dbReference type="Gene3D" id="3.10.20.30">
    <property type="match status" value="1"/>
</dbReference>
<dbReference type="SUPFAM" id="SSF81271">
    <property type="entry name" value="TGS-like"/>
    <property type="match status" value="1"/>
</dbReference>
<protein>
    <submittedName>
        <fullName evidence="5">(P)ppGpp synthetase, RelA/SpoT family</fullName>
        <ecNumber evidence="5">2.7.6.5</ecNumber>
    </submittedName>
</protein>
<dbReference type="FunFam" id="3.10.20.30:FF:000002">
    <property type="entry name" value="GTP pyrophosphokinase (RelA/SpoT)"/>
    <property type="match status" value="1"/>
</dbReference>
<dbReference type="NCBIfam" id="TIGR00691">
    <property type="entry name" value="spoT_relA"/>
    <property type="match status" value="1"/>
</dbReference>
<dbReference type="EMBL" id="HF951689">
    <property type="protein sequence ID" value="CCW35850.1"/>
    <property type="molecule type" value="Genomic_DNA"/>
</dbReference>
<reference evidence="6" key="1">
    <citation type="submission" date="2013-03" db="EMBL/GenBank/DDBJ databases">
        <title>Genome sequence of Chthonomonas calidirosea, the first sequenced genome from the Armatimonadetes phylum (formally candidate division OP10).</title>
        <authorList>
            <person name="Lee K.C.Y."/>
            <person name="Morgan X.C."/>
            <person name="Dunfield P.F."/>
            <person name="Tamas I."/>
            <person name="Houghton K.M."/>
            <person name="Vyssotski M."/>
            <person name="Ryan J.L.J."/>
            <person name="Lagutin K."/>
            <person name="McDonald I.R."/>
            <person name="Stott M.B."/>
        </authorList>
    </citation>
    <scope>NUCLEOTIDE SEQUENCE [LARGE SCALE GENOMIC DNA]</scope>
    <source>
        <strain evidence="6">DSM 23976 / ICMP 18418 / T49</strain>
    </source>
</reference>
<dbReference type="PROSITE" id="PS51671">
    <property type="entry name" value="ACT"/>
    <property type="match status" value="1"/>
</dbReference>
<dbReference type="InterPro" id="IPR003607">
    <property type="entry name" value="HD/PDEase_dom"/>
</dbReference>
<keyword evidence="5" id="KW-0808">Transferase</keyword>
<dbReference type="Gene3D" id="1.10.3210.10">
    <property type="entry name" value="Hypothetical protein af1432"/>
    <property type="match status" value="1"/>
</dbReference>
<dbReference type="FunFam" id="3.30.460.10:FF:000001">
    <property type="entry name" value="GTP pyrophosphokinase RelA"/>
    <property type="match status" value="1"/>
</dbReference>
<gene>
    <name evidence="5" type="ORF">CCALI_02043</name>
</gene>
<dbReference type="PROSITE" id="PS51880">
    <property type="entry name" value="TGS"/>
    <property type="match status" value="1"/>
</dbReference>
<evidence type="ECO:0000259" key="4">
    <source>
        <dbReference type="PROSITE" id="PS51880"/>
    </source>
</evidence>
<dbReference type="EC" id="2.7.6.5" evidence="5"/>
<dbReference type="InterPro" id="IPR043519">
    <property type="entry name" value="NT_sf"/>
</dbReference>
<dbReference type="RefSeq" id="WP_016483374.1">
    <property type="nucleotide sequence ID" value="NC_021487.1"/>
</dbReference>
<accession>S0EWT0</accession>
<dbReference type="Pfam" id="PF04607">
    <property type="entry name" value="RelA_SpoT"/>
    <property type="match status" value="1"/>
</dbReference>
<dbReference type="Pfam" id="PF13328">
    <property type="entry name" value="HD_4"/>
    <property type="match status" value="1"/>
</dbReference>
<dbReference type="PANTHER" id="PTHR21262">
    <property type="entry name" value="GUANOSINE-3',5'-BIS DIPHOSPHATE 3'-PYROPHOSPHOHYDROLASE"/>
    <property type="match status" value="1"/>
</dbReference>
<dbReference type="InterPro" id="IPR045865">
    <property type="entry name" value="ACT-like_dom_sf"/>
</dbReference>